<accession>A0A1K2HPB3</accession>
<dbReference type="InterPro" id="IPR017871">
    <property type="entry name" value="ABC_transporter-like_CS"/>
</dbReference>
<protein>
    <submittedName>
        <fullName evidence="5">Putative ABC transport system ATP-binding protein</fullName>
    </submittedName>
</protein>
<evidence type="ECO:0000256" key="1">
    <source>
        <dbReference type="ARBA" id="ARBA00022475"/>
    </source>
</evidence>
<evidence type="ECO:0000313" key="6">
    <source>
        <dbReference type="Proteomes" id="UP000186513"/>
    </source>
</evidence>
<dbReference type="GO" id="GO:0005524">
    <property type="term" value="F:ATP binding"/>
    <property type="evidence" value="ECO:0007669"/>
    <property type="project" value="UniProtKB-KW"/>
</dbReference>
<evidence type="ECO:0000259" key="4">
    <source>
        <dbReference type="PROSITE" id="PS50893"/>
    </source>
</evidence>
<dbReference type="PROSITE" id="PS00211">
    <property type="entry name" value="ABC_TRANSPORTER_1"/>
    <property type="match status" value="1"/>
</dbReference>
<evidence type="ECO:0000313" key="5">
    <source>
        <dbReference type="EMBL" id="SFZ78098.1"/>
    </source>
</evidence>
<evidence type="ECO:0000256" key="3">
    <source>
        <dbReference type="ARBA" id="ARBA00022840"/>
    </source>
</evidence>
<dbReference type="Gene3D" id="3.40.50.300">
    <property type="entry name" value="P-loop containing nucleotide triphosphate hydrolases"/>
    <property type="match status" value="1"/>
</dbReference>
<dbReference type="SUPFAM" id="SSF52540">
    <property type="entry name" value="P-loop containing nucleoside triphosphate hydrolases"/>
    <property type="match status" value="1"/>
</dbReference>
<dbReference type="InterPro" id="IPR003439">
    <property type="entry name" value="ABC_transporter-like_ATP-bd"/>
</dbReference>
<keyword evidence="3 5" id="KW-0067">ATP-binding</keyword>
<dbReference type="GO" id="GO:0022857">
    <property type="term" value="F:transmembrane transporter activity"/>
    <property type="evidence" value="ECO:0007669"/>
    <property type="project" value="TreeGrafter"/>
</dbReference>
<dbReference type="GO" id="GO:0016887">
    <property type="term" value="F:ATP hydrolysis activity"/>
    <property type="evidence" value="ECO:0007669"/>
    <property type="project" value="InterPro"/>
</dbReference>
<dbReference type="SMART" id="SM00382">
    <property type="entry name" value="AAA"/>
    <property type="match status" value="1"/>
</dbReference>
<dbReference type="EMBL" id="FPKR01000011">
    <property type="protein sequence ID" value="SFZ78098.1"/>
    <property type="molecule type" value="Genomic_DNA"/>
</dbReference>
<dbReference type="OrthoDB" id="9806127at2"/>
<dbReference type="RefSeq" id="WP_072429289.1">
    <property type="nucleotide sequence ID" value="NZ_FPKR01000011.1"/>
</dbReference>
<dbReference type="STRING" id="1121279.SAMN02745887_02792"/>
<dbReference type="Pfam" id="PF00005">
    <property type="entry name" value="ABC_tran"/>
    <property type="match status" value="1"/>
</dbReference>
<dbReference type="AlphaFoldDB" id="A0A1K2HPB3"/>
<keyword evidence="1" id="KW-1003">Cell membrane</keyword>
<keyword evidence="6" id="KW-1185">Reference proteome</keyword>
<dbReference type="PROSITE" id="PS50893">
    <property type="entry name" value="ABC_TRANSPORTER_2"/>
    <property type="match status" value="1"/>
</dbReference>
<dbReference type="PANTHER" id="PTHR24220:SF659">
    <property type="entry name" value="TRANSPORTER, PUTATIVE-RELATED"/>
    <property type="match status" value="1"/>
</dbReference>
<dbReference type="GO" id="GO:0005886">
    <property type="term" value="C:plasma membrane"/>
    <property type="evidence" value="ECO:0007669"/>
    <property type="project" value="TreeGrafter"/>
</dbReference>
<keyword evidence="1" id="KW-0472">Membrane</keyword>
<gene>
    <name evidence="5" type="ORF">SAMN02745887_02792</name>
</gene>
<dbReference type="InterPro" id="IPR015854">
    <property type="entry name" value="ABC_transpr_LolD-like"/>
</dbReference>
<proteinExistence type="predicted"/>
<dbReference type="Proteomes" id="UP000186513">
    <property type="component" value="Unassembled WGS sequence"/>
</dbReference>
<reference evidence="5 6" key="1">
    <citation type="submission" date="2016-11" db="EMBL/GenBank/DDBJ databases">
        <authorList>
            <person name="Jaros S."/>
            <person name="Januszkiewicz K."/>
            <person name="Wedrychowicz H."/>
        </authorList>
    </citation>
    <scope>NUCLEOTIDE SEQUENCE [LARGE SCALE GENOMIC DNA]</scope>
    <source>
        <strain evidence="5 6">DSM 18899</strain>
    </source>
</reference>
<sequence length="212" mass="23219">MFRLHALRYRYGQTAELRFPDWSLQQGEQAVLRGPSGSGKSTLLSLLAGLLQPQQGDIWLAEQALAALPPAQRDAWRGRHIGFIPQRAHLLASLNVLENLQLAQYLARLPQDAAQCQRVLASLGLIELAGRRPQQLSQGQAQRVAIARALLNHPKLLLADEPSASLDDANTTAVLDLLQGAAQQAGATLLIASHDARVHARFDRQFLLEARV</sequence>
<name>A0A1K2HPB3_9NEIS</name>
<dbReference type="InterPro" id="IPR027417">
    <property type="entry name" value="P-loop_NTPase"/>
</dbReference>
<feature type="domain" description="ABC transporter" evidence="4">
    <location>
        <begin position="2"/>
        <end position="212"/>
    </location>
</feature>
<dbReference type="PANTHER" id="PTHR24220">
    <property type="entry name" value="IMPORT ATP-BINDING PROTEIN"/>
    <property type="match status" value="1"/>
</dbReference>
<organism evidence="5 6">
    <name type="scientific">Chitinimonas taiwanensis DSM 18899</name>
    <dbReference type="NCBI Taxonomy" id="1121279"/>
    <lineage>
        <taxon>Bacteria</taxon>
        <taxon>Pseudomonadati</taxon>
        <taxon>Pseudomonadota</taxon>
        <taxon>Betaproteobacteria</taxon>
        <taxon>Neisseriales</taxon>
        <taxon>Chitinibacteraceae</taxon>
        <taxon>Chitinimonas</taxon>
    </lineage>
</organism>
<evidence type="ECO:0000256" key="2">
    <source>
        <dbReference type="ARBA" id="ARBA00022741"/>
    </source>
</evidence>
<keyword evidence="2" id="KW-0547">Nucleotide-binding</keyword>
<dbReference type="InterPro" id="IPR003593">
    <property type="entry name" value="AAA+_ATPase"/>
</dbReference>